<dbReference type="Pfam" id="PF01614">
    <property type="entry name" value="IclR_C"/>
    <property type="match status" value="1"/>
</dbReference>
<dbReference type="RefSeq" id="WP_158053336.1">
    <property type="nucleotide sequence ID" value="NZ_WBKB01000011.1"/>
</dbReference>
<dbReference type="AlphaFoldDB" id="A0A7J5B7L4"/>
<dbReference type="PANTHER" id="PTHR30136">
    <property type="entry name" value="HELIX-TURN-HELIX TRANSCRIPTIONAL REGULATOR, ICLR FAMILY"/>
    <property type="match status" value="1"/>
</dbReference>
<dbReference type="Proteomes" id="UP000433493">
    <property type="component" value="Unassembled WGS sequence"/>
</dbReference>
<dbReference type="Gene3D" id="1.10.10.10">
    <property type="entry name" value="Winged helix-like DNA-binding domain superfamily/Winged helix DNA-binding domain"/>
    <property type="match status" value="1"/>
</dbReference>
<dbReference type="InterPro" id="IPR005471">
    <property type="entry name" value="Tscrpt_reg_IclR_N"/>
</dbReference>
<evidence type="ECO:0000256" key="1">
    <source>
        <dbReference type="ARBA" id="ARBA00023015"/>
    </source>
</evidence>
<evidence type="ECO:0000313" key="6">
    <source>
        <dbReference type="Proteomes" id="UP000433493"/>
    </source>
</evidence>
<keyword evidence="6" id="KW-1185">Reference proteome</keyword>
<organism evidence="5 6">
    <name type="scientific">Gulosibacter chungangensis</name>
    <dbReference type="NCBI Taxonomy" id="979746"/>
    <lineage>
        <taxon>Bacteria</taxon>
        <taxon>Bacillati</taxon>
        <taxon>Actinomycetota</taxon>
        <taxon>Actinomycetes</taxon>
        <taxon>Micrococcales</taxon>
        <taxon>Microbacteriaceae</taxon>
        <taxon>Gulosibacter</taxon>
    </lineage>
</organism>
<dbReference type="GO" id="GO:0045892">
    <property type="term" value="P:negative regulation of DNA-templated transcription"/>
    <property type="evidence" value="ECO:0007669"/>
    <property type="project" value="TreeGrafter"/>
</dbReference>
<dbReference type="Gene3D" id="3.30.450.40">
    <property type="match status" value="1"/>
</dbReference>
<evidence type="ECO:0000313" key="5">
    <source>
        <dbReference type="EMBL" id="KAB1640991.1"/>
    </source>
</evidence>
<comment type="caution">
    <text evidence="5">The sequence shown here is derived from an EMBL/GenBank/DDBJ whole genome shotgun (WGS) entry which is preliminary data.</text>
</comment>
<accession>A0A7J5B7L4</accession>
<dbReference type="InterPro" id="IPR014757">
    <property type="entry name" value="Tscrpt_reg_IclR_C"/>
</dbReference>
<keyword evidence="2" id="KW-0238">DNA-binding</keyword>
<dbReference type="PROSITE" id="PS51078">
    <property type="entry name" value="ICLR_ED"/>
    <property type="match status" value="1"/>
</dbReference>
<keyword evidence="1" id="KW-0805">Transcription regulation</keyword>
<dbReference type="InterPro" id="IPR036388">
    <property type="entry name" value="WH-like_DNA-bd_sf"/>
</dbReference>
<dbReference type="Pfam" id="PF09339">
    <property type="entry name" value="HTH_IclR"/>
    <property type="match status" value="1"/>
</dbReference>
<dbReference type="GO" id="GO:0003677">
    <property type="term" value="F:DNA binding"/>
    <property type="evidence" value="ECO:0007669"/>
    <property type="project" value="UniProtKB-KW"/>
</dbReference>
<dbReference type="SUPFAM" id="SSF46785">
    <property type="entry name" value="Winged helix' DNA-binding domain"/>
    <property type="match status" value="1"/>
</dbReference>
<keyword evidence="3" id="KW-0804">Transcription</keyword>
<evidence type="ECO:0000259" key="4">
    <source>
        <dbReference type="PROSITE" id="PS51078"/>
    </source>
</evidence>
<protein>
    <submittedName>
        <fullName evidence="5">Helix-turn-helix domain-containing protein</fullName>
    </submittedName>
</protein>
<dbReference type="InterPro" id="IPR029016">
    <property type="entry name" value="GAF-like_dom_sf"/>
</dbReference>
<feature type="domain" description="IclR-ED" evidence="4">
    <location>
        <begin position="67"/>
        <end position="248"/>
    </location>
</feature>
<proteinExistence type="predicted"/>
<name>A0A7J5B7L4_9MICO</name>
<dbReference type="InterPro" id="IPR036390">
    <property type="entry name" value="WH_DNA-bd_sf"/>
</dbReference>
<dbReference type="SUPFAM" id="SSF55781">
    <property type="entry name" value="GAF domain-like"/>
    <property type="match status" value="1"/>
</dbReference>
<dbReference type="GO" id="GO:0003700">
    <property type="term" value="F:DNA-binding transcription factor activity"/>
    <property type="evidence" value="ECO:0007669"/>
    <property type="project" value="TreeGrafter"/>
</dbReference>
<dbReference type="InterPro" id="IPR050707">
    <property type="entry name" value="HTH_MetabolicPath_Reg"/>
</dbReference>
<evidence type="ECO:0000256" key="3">
    <source>
        <dbReference type="ARBA" id="ARBA00023163"/>
    </source>
</evidence>
<dbReference type="EMBL" id="WBKB01000011">
    <property type="protein sequence ID" value="KAB1640991.1"/>
    <property type="molecule type" value="Genomic_DNA"/>
</dbReference>
<gene>
    <name evidence="5" type="ORF">F8O05_13845</name>
</gene>
<evidence type="ECO:0000256" key="2">
    <source>
        <dbReference type="ARBA" id="ARBA00023125"/>
    </source>
</evidence>
<dbReference type="OrthoDB" id="3734039at2"/>
<sequence>MAKPIKILDNSNQIISLLSEIGTASYSLIASEINTPRSSVYRLVDGLEAVGLVRIDRESGLVRLAERWLHLADATTNSFPEWQHLIDRLPRIVERTGYTTFLSIPTDTGGACIAWVPAPNLVVLALRPGRHFAFNIGAAGRLLFALSPKGTLEERLEHCEFETPTDQTIASAKELLADAKVTINRGWVFSDQDVNRGISAVGVAATSSTGSIGCLSLAGLSQDVNPQAEILAKILMNEASSSLKTPRL</sequence>
<dbReference type="PANTHER" id="PTHR30136:SF35">
    <property type="entry name" value="HTH-TYPE TRANSCRIPTIONAL REGULATOR RV1719"/>
    <property type="match status" value="1"/>
</dbReference>
<reference evidence="5 6" key="1">
    <citation type="submission" date="2019-09" db="EMBL/GenBank/DDBJ databases">
        <title>Phylogeny of genus Pseudoclavibacter and closely related genus.</title>
        <authorList>
            <person name="Li Y."/>
        </authorList>
    </citation>
    <scope>NUCLEOTIDE SEQUENCE [LARGE SCALE GENOMIC DNA]</scope>
    <source>
        <strain evidence="5 6">KCTC 13959</strain>
    </source>
</reference>